<evidence type="ECO:0000256" key="7">
    <source>
        <dbReference type="ARBA" id="ARBA00022927"/>
    </source>
</evidence>
<protein>
    <submittedName>
        <fullName evidence="13">TonB family protein</fullName>
    </submittedName>
</protein>
<dbReference type="InterPro" id="IPR003538">
    <property type="entry name" value="TonB"/>
</dbReference>
<sequence length="281" mass="30447">MHPLAVTKPANIMYTASTLDELVFENRLKAYGAFDLRRQYRPTLTRALGLGVGLFLLGLGLPTVYGYLWPDGIITDQPTLIEAELTKLPDVPAEKPIPLPPVEAPPTVNTVRDLPPVVMPDAEVLEDVLPPTTDELADATPSDQTAEGTGDVEVIQPPEGNAPTVVEKAVEAEVKSDEPFISVEQQPQFPGGLESLRSFLEKNLRYPAQASRSGISGRVVVSFVVNTDGSLTDVQVLKGIGFGCDEEALRVVKQMPPWKPGKQSGRTVRVKFNLPIAFALE</sequence>
<comment type="caution">
    <text evidence="13">The sequence shown here is derived from an EMBL/GenBank/DDBJ whole genome shotgun (WGS) entry which is preliminary data.</text>
</comment>
<evidence type="ECO:0000256" key="10">
    <source>
        <dbReference type="SAM" id="MobiDB-lite"/>
    </source>
</evidence>
<dbReference type="EMBL" id="CAIT01000009">
    <property type="protein sequence ID" value="CCH55170.1"/>
    <property type="molecule type" value="Genomic_DNA"/>
</dbReference>
<feature type="transmembrane region" description="Helical" evidence="11">
    <location>
        <begin position="47"/>
        <end position="69"/>
    </location>
</feature>
<comment type="similarity">
    <text evidence="2">Belongs to the TonB family.</text>
</comment>
<dbReference type="GO" id="GO:0055085">
    <property type="term" value="P:transmembrane transport"/>
    <property type="evidence" value="ECO:0007669"/>
    <property type="project" value="InterPro"/>
</dbReference>
<evidence type="ECO:0000256" key="3">
    <source>
        <dbReference type="ARBA" id="ARBA00022448"/>
    </source>
</evidence>
<dbReference type="SUPFAM" id="SSF74653">
    <property type="entry name" value="TolA/TonB C-terminal domain"/>
    <property type="match status" value="1"/>
</dbReference>
<keyword evidence="8 11" id="KW-1133">Transmembrane helix</keyword>
<gene>
    <name evidence="13" type="ORF">BN8_04410</name>
</gene>
<name>I2GMP2_9BACT</name>
<evidence type="ECO:0000256" key="6">
    <source>
        <dbReference type="ARBA" id="ARBA00022692"/>
    </source>
</evidence>
<evidence type="ECO:0000313" key="14">
    <source>
        <dbReference type="Proteomes" id="UP000009309"/>
    </source>
</evidence>
<evidence type="ECO:0000256" key="9">
    <source>
        <dbReference type="ARBA" id="ARBA00023136"/>
    </source>
</evidence>
<dbReference type="GO" id="GO:0030288">
    <property type="term" value="C:outer membrane-bounded periplasmic space"/>
    <property type="evidence" value="ECO:0007669"/>
    <property type="project" value="InterPro"/>
</dbReference>
<dbReference type="GO" id="GO:0098797">
    <property type="term" value="C:plasma membrane protein complex"/>
    <property type="evidence" value="ECO:0007669"/>
    <property type="project" value="TreeGrafter"/>
</dbReference>
<dbReference type="PROSITE" id="PS52015">
    <property type="entry name" value="TONB_CTD"/>
    <property type="match status" value="1"/>
</dbReference>
<comment type="subcellular location">
    <subcellularLocation>
        <location evidence="1">Cell inner membrane</location>
        <topology evidence="1">Single-pass membrane protein</topology>
        <orientation evidence="1">Periplasmic side</orientation>
    </subcellularLocation>
</comment>
<dbReference type="AlphaFoldDB" id="I2GMP2"/>
<evidence type="ECO:0000256" key="2">
    <source>
        <dbReference type="ARBA" id="ARBA00006555"/>
    </source>
</evidence>
<keyword evidence="9 11" id="KW-0472">Membrane</keyword>
<keyword evidence="14" id="KW-1185">Reference proteome</keyword>
<keyword evidence="6 11" id="KW-0812">Transmembrane</keyword>
<dbReference type="InterPro" id="IPR051045">
    <property type="entry name" value="TonB-dependent_transducer"/>
</dbReference>
<dbReference type="GO" id="GO:0015031">
    <property type="term" value="P:protein transport"/>
    <property type="evidence" value="ECO:0007669"/>
    <property type="project" value="UniProtKB-KW"/>
</dbReference>
<keyword evidence="5" id="KW-0997">Cell inner membrane</keyword>
<feature type="region of interest" description="Disordered" evidence="10">
    <location>
        <begin position="133"/>
        <end position="160"/>
    </location>
</feature>
<organism evidence="13 14">
    <name type="scientific">Fibrisoma limi BUZ 3</name>
    <dbReference type="NCBI Taxonomy" id="1185876"/>
    <lineage>
        <taxon>Bacteria</taxon>
        <taxon>Pseudomonadati</taxon>
        <taxon>Bacteroidota</taxon>
        <taxon>Cytophagia</taxon>
        <taxon>Cytophagales</taxon>
        <taxon>Spirosomataceae</taxon>
        <taxon>Fibrisoma</taxon>
    </lineage>
</organism>
<evidence type="ECO:0000256" key="5">
    <source>
        <dbReference type="ARBA" id="ARBA00022519"/>
    </source>
</evidence>
<proteinExistence type="inferred from homology"/>
<dbReference type="PANTHER" id="PTHR33446">
    <property type="entry name" value="PROTEIN TONB-RELATED"/>
    <property type="match status" value="1"/>
</dbReference>
<dbReference type="STRING" id="1185876.BN8_04410"/>
<dbReference type="InterPro" id="IPR006260">
    <property type="entry name" value="TonB/TolA_C"/>
</dbReference>
<evidence type="ECO:0000256" key="8">
    <source>
        <dbReference type="ARBA" id="ARBA00022989"/>
    </source>
</evidence>
<keyword evidence="3" id="KW-0813">Transport</keyword>
<dbReference type="Pfam" id="PF03544">
    <property type="entry name" value="TonB_C"/>
    <property type="match status" value="1"/>
</dbReference>
<reference evidence="13 14" key="1">
    <citation type="journal article" date="2012" name="J. Bacteriol.">
        <title>Genome Sequence of the Filamentous Bacterium Fibrisoma limi BUZ 3T.</title>
        <authorList>
            <person name="Filippini M."/>
            <person name="Qi W."/>
            <person name="Jaenicke S."/>
            <person name="Goesmann A."/>
            <person name="Smits T.H."/>
            <person name="Bagheri H.C."/>
        </authorList>
    </citation>
    <scope>NUCLEOTIDE SEQUENCE [LARGE SCALE GENOMIC DNA]</scope>
    <source>
        <strain evidence="14">BUZ 3T</strain>
    </source>
</reference>
<dbReference type="Gene3D" id="3.30.1150.10">
    <property type="match status" value="1"/>
</dbReference>
<dbReference type="PRINTS" id="PR01374">
    <property type="entry name" value="TONBPROTEIN"/>
</dbReference>
<feature type="domain" description="TonB C-terminal" evidence="12">
    <location>
        <begin position="191"/>
        <end position="281"/>
    </location>
</feature>
<dbReference type="Proteomes" id="UP000009309">
    <property type="component" value="Unassembled WGS sequence"/>
</dbReference>
<dbReference type="PANTHER" id="PTHR33446:SF2">
    <property type="entry name" value="PROTEIN TONB"/>
    <property type="match status" value="1"/>
</dbReference>
<evidence type="ECO:0000256" key="4">
    <source>
        <dbReference type="ARBA" id="ARBA00022475"/>
    </source>
</evidence>
<dbReference type="GO" id="GO:0015891">
    <property type="term" value="P:siderophore transport"/>
    <property type="evidence" value="ECO:0007669"/>
    <property type="project" value="InterPro"/>
</dbReference>
<keyword evidence="4" id="KW-1003">Cell membrane</keyword>
<dbReference type="InterPro" id="IPR037682">
    <property type="entry name" value="TonB_C"/>
</dbReference>
<dbReference type="NCBIfam" id="TIGR01352">
    <property type="entry name" value="tonB_Cterm"/>
    <property type="match status" value="1"/>
</dbReference>
<evidence type="ECO:0000256" key="11">
    <source>
        <dbReference type="SAM" id="Phobius"/>
    </source>
</evidence>
<evidence type="ECO:0000313" key="13">
    <source>
        <dbReference type="EMBL" id="CCH55170.1"/>
    </source>
</evidence>
<evidence type="ECO:0000259" key="12">
    <source>
        <dbReference type="PROSITE" id="PS52015"/>
    </source>
</evidence>
<evidence type="ECO:0000256" key="1">
    <source>
        <dbReference type="ARBA" id="ARBA00004383"/>
    </source>
</evidence>
<keyword evidence="7" id="KW-0653">Protein transport</keyword>
<dbReference type="GO" id="GO:0031992">
    <property type="term" value="F:energy transducer activity"/>
    <property type="evidence" value="ECO:0007669"/>
    <property type="project" value="InterPro"/>
</dbReference>
<accession>I2GMP2</accession>
<dbReference type="eggNOG" id="COG0810">
    <property type="taxonomic scope" value="Bacteria"/>
</dbReference>